<reference evidence="3" key="1">
    <citation type="journal article" date="2013" name="Nat. Genet.">
        <title>The duck genome and transcriptome provide insight into an avian influenza virus reservoir species.</title>
        <authorList>
            <person name="Huang Y."/>
            <person name="Li Y."/>
            <person name="Burt D.W."/>
            <person name="Chen H."/>
            <person name="Zhang Y."/>
            <person name="Qian W."/>
            <person name="Kim H."/>
            <person name="Gan S."/>
            <person name="Zhao Y."/>
            <person name="Li J."/>
            <person name="Yi K."/>
            <person name="Feng H."/>
            <person name="Zhu P."/>
            <person name="Li B."/>
            <person name="Liu Q."/>
            <person name="Fairley S."/>
            <person name="Magor K.E."/>
            <person name="Du Z."/>
            <person name="Hu X."/>
            <person name="Goodman L."/>
            <person name="Tafer H."/>
            <person name="Vignal A."/>
            <person name="Lee T."/>
            <person name="Kim K.W."/>
            <person name="Sheng Z."/>
            <person name="An Y."/>
            <person name="Searle S."/>
            <person name="Herrero J."/>
            <person name="Groenen M.A."/>
            <person name="Crooijmans R.P."/>
            <person name="Faraut T."/>
            <person name="Cai Q."/>
            <person name="Webster R.G."/>
            <person name="Aldridge J.R."/>
            <person name="Warren W.C."/>
            <person name="Bartschat S."/>
            <person name="Kehr S."/>
            <person name="Marz M."/>
            <person name="Stadler P.F."/>
            <person name="Smith J."/>
            <person name="Kraus R.H."/>
            <person name="Zhao Y."/>
            <person name="Ren L."/>
            <person name="Fei J."/>
            <person name="Morisson M."/>
            <person name="Kaiser P."/>
            <person name="Griffin D.K."/>
            <person name="Rao M."/>
            <person name="Pitel F."/>
            <person name="Wang J."/>
            <person name="Li N."/>
        </authorList>
    </citation>
    <scope>NUCLEOTIDE SEQUENCE [LARGE SCALE GENOMIC DNA]</scope>
</reference>
<dbReference type="AlphaFoldDB" id="R0M6E9"/>
<keyword evidence="3" id="KW-1185">Reference proteome</keyword>
<proteinExistence type="predicted"/>
<evidence type="ECO:0000313" key="3">
    <source>
        <dbReference type="Proteomes" id="UP000296049"/>
    </source>
</evidence>
<feature type="region of interest" description="Disordered" evidence="1">
    <location>
        <begin position="218"/>
        <end position="253"/>
    </location>
</feature>
<accession>R0M6E9</accession>
<gene>
    <name evidence="2" type="ORF">Anapl_05547</name>
</gene>
<evidence type="ECO:0000256" key="1">
    <source>
        <dbReference type="SAM" id="MobiDB-lite"/>
    </source>
</evidence>
<evidence type="ECO:0000313" key="2">
    <source>
        <dbReference type="EMBL" id="EOB08213.1"/>
    </source>
</evidence>
<sequence length="299" mass="31342">MSPGAAASPWCGHLLPASCLAKGQLSDLSFLMPCSIPDGSCTSPGPRGCPGAHFLLRRQAGSELLALKHALLHAHTHSLTNIYQLEQHTGSGVAKRQGWTSAFPPPDCELSEAVPQSQRRSCKASPSDLSARIQLKTYRGKLLKVQLGFAPAGSSTAAWGLLGHWDWLQVLCPRAVLDDGKAKQGLTAPKLPIPGGAEGFKLGPGAQGMLRVPVQTPGAPSCQDEGDATFPSPEPKGIPNQILSTPRVGEKGARHPREGVFMALSGLWAWKKLLQAGLSPAGPCSPAVLEEKLAATKAT</sequence>
<name>R0M6E9_ANAPL</name>
<dbReference type="EMBL" id="KB742464">
    <property type="protein sequence ID" value="EOB08213.1"/>
    <property type="molecule type" value="Genomic_DNA"/>
</dbReference>
<protein>
    <submittedName>
        <fullName evidence="2">Uncharacterized protein</fullName>
    </submittedName>
</protein>
<dbReference type="Proteomes" id="UP000296049">
    <property type="component" value="Unassembled WGS sequence"/>
</dbReference>
<organism evidence="2 3">
    <name type="scientific">Anas platyrhynchos</name>
    <name type="common">Mallard</name>
    <name type="synonym">Anas boschas</name>
    <dbReference type="NCBI Taxonomy" id="8839"/>
    <lineage>
        <taxon>Eukaryota</taxon>
        <taxon>Metazoa</taxon>
        <taxon>Chordata</taxon>
        <taxon>Craniata</taxon>
        <taxon>Vertebrata</taxon>
        <taxon>Euteleostomi</taxon>
        <taxon>Archelosauria</taxon>
        <taxon>Archosauria</taxon>
        <taxon>Dinosauria</taxon>
        <taxon>Saurischia</taxon>
        <taxon>Theropoda</taxon>
        <taxon>Coelurosauria</taxon>
        <taxon>Aves</taxon>
        <taxon>Neognathae</taxon>
        <taxon>Galloanserae</taxon>
        <taxon>Anseriformes</taxon>
        <taxon>Anatidae</taxon>
        <taxon>Anatinae</taxon>
        <taxon>Anas</taxon>
    </lineage>
</organism>